<gene>
    <name evidence="1" type="ORF">ACAOBT_LOCUS29687</name>
</gene>
<comment type="caution">
    <text evidence="1">The sequence shown here is derived from an EMBL/GenBank/DDBJ whole genome shotgun (WGS) entry which is preliminary data.</text>
</comment>
<dbReference type="Proteomes" id="UP001152888">
    <property type="component" value="Unassembled WGS sequence"/>
</dbReference>
<sequence length="193" mass="21536">MEILAKSDNRVYFSMGTKVFITNAMTPWLNIDRRIKHPIHKIPSFMYSKDKFIEISPSLRFVVKDSIRECILSLMPGSLISFTFTFSKMVIEDLLKESEVDSLVAVGLLSISETVRFLESSPSTAFDDLISDILSATVAGASSADLPEMSNVSPKLTLVEFSSAIFGDIERDFLLTAISGTLSWSVLYQKLQF</sequence>
<organism evidence="1 2">
    <name type="scientific">Acanthoscelides obtectus</name>
    <name type="common">Bean weevil</name>
    <name type="synonym">Bruchus obtectus</name>
    <dbReference type="NCBI Taxonomy" id="200917"/>
    <lineage>
        <taxon>Eukaryota</taxon>
        <taxon>Metazoa</taxon>
        <taxon>Ecdysozoa</taxon>
        <taxon>Arthropoda</taxon>
        <taxon>Hexapoda</taxon>
        <taxon>Insecta</taxon>
        <taxon>Pterygota</taxon>
        <taxon>Neoptera</taxon>
        <taxon>Endopterygota</taxon>
        <taxon>Coleoptera</taxon>
        <taxon>Polyphaga</taxon>
        <taxon>Cucujiformia</taxon>
        <taxon>Chrysomeloidea</taxon>
        <taxon>Chrysomelidae</taxon>
        <taxon>Bruchinae</taxon>
        <taxon>Bruchini</taxon>
        <taxon>Acanthoscelides</taxon>
    </lineage>
</organism>
<evidence type="ECO:0000313" key="2">
    <source>
        <dbReference type="Proteomes" id="UP001152888"/>
    </source>
</evidence>
<accession>A0A9P0M6Q6</accession>
<dbReference type="EMBL" id="CAKOFQ010007754">
    <property type="protein sequence ID" value="CAH2007482.1"/>
    <property type="molecule type" value="Genomic_DNA"/>
</dbReference>
<proteinExistence type="predicted"/>
<dbReference type="AlphaFoldDB" id="A0A9P0M6Q6"/>
<reference evidence="1" key="1">
    <citation type="submission" date="2022-03" db="EMBL/GenBank/DDBJ databases">
        <authorList>
            <person name="Sayadi A."/>
        </authorList>
    </citation>
    <scope>NUCLEOTIDE SEQUENCE</scope>
</reference>
<keyword evidence="2" id="KW-1185">Reference proteome</keyword>
<name>A0A9P0M6Q6_ACAOB</name>
<evidence type="ECO:0000313" key="1">
    <source>
        <dbReference type="EMBL" id="CAH2007482.1"/>
    </source>
</evidence>
<protein>
    <submittedName>
        <fullName evidence="1">Uncharacterized protein</fullName>
    </submittedName>
</protein>